<evidence type="ECO:0000313" key="2">
    <source>
        <dbReference type="Proteomes" id="UP000189701"/>
    </source>
</evidence>
<feature type="region of interest" description="Disordered" evidence="1">
    <location>
        <begin position="13"/>
        <end position="32"/>
    </location>
</feature>
<organism evidence="2 3">
    <name type="scientific">Nicotiana sylvestris</name>
    <name type="common">Wood tobacco</name>
    <name type="synonym">South American tobacco</name>
    <dbReference type="NCBI Taxonomy" id="4096"/>
    <lineage>
        <taxon>Eukaryota</taxon>
        <taxon>Viridiplantae</taxon>
        <taxon>Streptophyta</taxon>
        <taxon>Embryophyta</taxon>
        <taxon>Tracheophyta</taxon>
        <taxon>Spermatophyta</taxon>
        <taxon>Magnoliopsida</taxon>
        <taxon>eudicotyledons</taxon>
        <taxon>Gunneridae</taxon>
        <taxon>Pentapetalae</taxon>
        <taxon>asterids</taxon>
        <taxon>lamiids</taxon>
        <taxon>Solanales</taxon>
        <taxon>Solanaceae</taxon>
        <taxon>Nicotianoideae</taxon>
        <taxon>Nicotianeae</taxon>
        <taxon>Nicotiana</taxon>
    </lineage>
</organism>
<reference evidence="2" key="1">
    <citation type="journal article" date="2013" name="Genome Biol.">
        <title>Reference genomes and transcriptomes of Nicotiana sylvestris and Nicotiana tomentosiformis.</title>
        <authorList>
            <person name="Sierro N."/>
            <person name="Battey J.N."/>
            <person name="Ouadi S."/>
            <person name="Bovet L."/>
            <person name="Goepfert S."/>
            <person name="Bakaher N."/>
            <person name="Peitsch M.C."/>
            <person name="Ivanov N.V."/>
        </authorList>
    </citation>
    <scope>NUCLEOTIDE SEQUENCE [LARGE SCALE GENOMIC DNA]</scope>
</reference>
<feature type="compositionally biased region" description="Low complexity" evidence="1">
    <location>
        <begin position="176"/>
        <end position="200"/>
    </location>
</feature>
<sequence length="242" mass="25974">MVQNIIVNPLSNKAANVHVPSSSEKTPSSNRYPDLFGSFQSLKLKSSSQPRVSHYGGPKPEIQKLASEGFEMAVYRKGVSHYLEDGPFFKSTPHSNPPLSLHRKCKSVANDMSENGVLEVLLKKDNNSGSGFSAVAGKDLALRPKSASRTLSGPDTEASSINPIPMALNDSLLNESTSVRKSSSTSSLQDSDSSGTLSSLWTPTKWNLKPDFQAISAAAITKPIFDSLPKPITARKSKTAVD</sequence>
<evidence type="ECO:0000313" key="3">
    <source>
        <dbReference type="RefSeq" id="XP_009801251.1"/>
    </source>
</evidence>
<gene>
    <name evidence="3" type="primary">LOC104247016</name>
</gene>
<dbReference type="Proteomes" id="UP000189701">
    <property type="component" value="Unplaced"/>
</dbReference>
<dbReference type="STRING" id="4096.A0A1U7YH35"/>
<feature type="region of interest" description="Disordered" evidence="1">
    <location>
        <begin position="175"/>
        <end position="200"/>
    </location>
</feature>
<feature type="compositionally biased region" description="Polar residues" evidence="1">
    <location>
        <begin position="13"/>
        <end position="31"/>
    </location>
</feature>
<dbReference type="AlphaFoldDB" id="A0A1U7YH35"/>
<keyword evidence="2" id="KW-1185">Reference proteome</keyword>
<dbReference type="eggNOG" id="KOG2850">
    <property type="taxonomic scope" value="Eukaryota"/>
</dbReference>
<name>A0A1U7YH35_NICSY</name>
<accession>A0A1U7YH35</accession>
<proteinExistence type="predicted"/>
<protein>
    <submittedName>
        <fullName evidence="3">Uncharacterized protein LOC104247016</fullName>
    </submittedName>
</protein>
<reference evidence="3" key="2">
    <citation type="submission" date="2025-08" db="UniProtKB">
        <authorList>
            <consortium name="RefSeq"/>
        </authorList>
    </citation>
    <scope>IDENTIFICATION</scope>
    <source>
        <tissue evidence="3">Leaf</tissue>
    </source>
</reference>
<evidence type="ECO:0000256" key="1">
    <source>
        <dbReference type="SAM" id="MobiDB-lite"/>
    </source>
</evidence>
<dbReference type="RefSeq" id="XP_009801251.1">
    <property type="nucleotide sequence ID" value="XM_009802949.1"/>
</dbReference>